<dbReference type="Gene3D" id="3.40.50.620">
    <property type="entry name" value="HUPs"/>
    <property type="match status" value="1"/>
</dbReference>
<keyword evidence="1" id="KW-0547">Nucleotide-binding</keyword>
<evidence type="ECO:0000313" key="3">
    <source>
        <dbReference type="EMBL" id="PRY94885.1"/>
    </source>
</evidence>
<reference evidence="3 4" key="1">
    <citation type="submission" date="2018-03" db="EMBL/GenBank/DDBJ databases">
        <title>Genomic Encyclopedia of Archaeal and Bacterial Type Strains, Phase II (KMG-II): from individual species to whole genera.</title>
        <authorList>
            <person name="Goeker M."/>
        </authorList>
    </citation>
    <scope>NUCLEOTIDE SEQUENCE [LARGE SCALE GENOMIC DNA]</scope>
    <source>
        <strain evidence="3 4">DSM 29318</strain>
    </source>
</reference>
<dbReference type="InterPro" id="IPR035684">
    <property type="entry name" value="ArgRS_core"/>
</dbReference>
<dbReference type="SUPFAM" id="SSF55190">
    <property type="entry name" value="Arginyl-tRNA synthetase (ArgRS), N-terminal 'additional' domain"/>
    <property type="match status" value="1"/>
</dbReference>
<organism evidence="3 4">
    <name type="scientific">Hasllibacter halocynthiae</name>
    <dbReference type="NCBI Taxonomy" id="595589"/>
    <lineage>
        <taxon>Bacteria</taxon>
        <taxon>Pseudomonadati</taxon>
        <taxon>Pseudomonadota</taxon>
        <taxon>Alphaproteobacteria</taxon>
        <taxon>Rhodobacterales</taxon>
        <taxon>Roseobacteraceae</taxon>
        <taxon>Hasllibacter</taxon>
    </lineage>
</organism>
<comment type="similarity">
    <text evidence="1">Belongs to the class-I aminoacyl-tRNA synthetase family.</text>
</comment>
<dbReference type="SUPFAM" id="SSF52374">
    <property type="entry name" value="Nucleotidylyl transferase"/>
    <property type="match status" value="1"/>
</dbReference>
<gene>
    <name evidence="3" type="ORF">BCF33_0487</name>
</gene>
<dbReference type="OrthoDB" id="9803211at2"/>
<proteinExistence type="inferred from homology"/>
<feature type="domain" description="Arginyl tRNA synthetase N-terminal" evidence="2">
    <location>
        <begin position="1"/>
        <end position="76"/>
    </location>
</feature>
<sequence length="473" mass="49327">MDLLGAILSDLRSALPEGLNLDAVVLRKAPTTSQGDLATNAALVAGTDPAVLVRRLSKDFRIDRASAAGGFVNLRLSKAALDDALKVAADMGPDWGTAGDRGEPVSIEFASAYPTPGLSASHLRQAAFGDALARTLEFAGHAVTREYYVGDGGAQADTLARAVRGVQEGRTTDPALAPIAADAPDGGDDEDGWLAPLRAHAVRGAMRMVRSELEAFGVRMDRFIFERALMEGGAVAAAVADLDAAGHVRDGYIFAADRFGDERARPMRLEDGRWTYFAGDVAAHRLRLEGHRTLIDVLGTDHAAYRRRLTAAVTALSGGAATLDLRLVGPADGPPAAEILETLGPDIARLALLAPRAEVPMTFDMAGARGVAWGNPAWRVLSAAARLGEVGANGGGAPRPLALAIASWPHVARCAAAERNPRIVLSHLLDIAERSIAALDRPEGLDDAGRRAAAASMAAGLSCLGVRPPPDLG</sequence>
<name>A0A2T0X7L0_9RHOB</name>
<dbReference type="SMART" id="SM01016">
    <property type="entry name" value="Arg_tRNA_synt_N"/>
    <property type="match status" value="1"/>
</dbReference>
<dbReference type="InterPro" id="IPR001278">
    <property type="entry name" value="Arg-tRNA-ligase"/>
</dbReference>
<keyword evidence="1 3" id="KW-0030">Aminoacyl-tRNA synthetase</keyword>
<evidence type="ECO:0000259" key="2">
    <source>
        <dbReference type="SMART" id="SM01016"/>
    </source>
</evidence>
<dbReference type="Pfam" id="PF00750">
    <property type="entry name" value="tRNA-synt_1d"/>
    <property type="match status" value="1"/>
</dbReference>
<dbReference type="GO" id="GO:0004814">
    <property type="term" value="F:arginine-tRNA ligase activity"/>
    <property type="evidence" value="ECO:0007669"/>
    <property type="project" value="InterPro"/>
</dbReference>
<dbReference type="EMBL" id="PVTT01000001">
    <property type="protein sequence ID" value="PRY94885.1"/>
    <property type="molecule type" value="Genomic_DNA"/>
</dbReference>
<dbReference type="PRINTS" id="PR01038">
    <property type="entry name" value="TRNASYNTHARG"/>
</dbReference>
<dbReference type="PANTHER" id="PTHR11956:SF5">
    <property type="entry name" value="ARGININE--TRNA LIGASE, CYTOPLASMIC"/>
    <property type="match status" value="1"/>
</dbReference>
<keyword evidence="1" id="KW-0648">Protein biosynthesis</keyword>
<dbReference type="GO" id="GO:0005524">
    <property type="term" value="F:ATP binding"/>
    <property type="evidence" value="ECO:0007669"/>
    <property type="project" value="UniProtKB-KW"/>
</dbReference>
<dbReference type="GO" id="GO:0005737">
    <property type="term" value="C:cytoplasm"/>
    <property type="evidence" value="ECO:0007669"/>
    <property type="project" value="InterPro"/>
</dbReference>
<accession>A0A2T0X7L0</accession>
<keyword evidence="1" id="KW-0067">ATP-binding</keyword>
<dbReference type="GO" id="GO:0006420">
    <property type="term" value="P:arginyl-tRNA aminoacylation"/>
    <property type="evidence" value="ECO:0007669"/>
    <property type="project" value="InterPro"/>
</dbReference>
<dbReference type="PANTHER" id="PTHR11956">
    <property type="entry name" value="ARGINYL-TRNA SYNTHETASE"/>
    <property type="match status" value="1"/>
</dbReference>
<comment type="caution">
    <text evidence="3">The sequence shown here is derived from an EMBL/GenBank/DDBJ whole genome shotgun (WGS) entry which is preliminary data.</text>
</comment>
<dbReference type="InterPro" id="IPR036695">
    <property type="entry name" value="Arg-tRNA-synth_N_sf"/>
</dbReference>
<dbReference type="RefSeq" id="WP_106159337.1">
    <property type="nucleotide sequence ID" value="NZ_PVTT01000001.1"/>
</dbReference>
<dbReference type="Proteomes" id="UP000238801">
    <property type="component" value="Unassembled WGS sequence"/>
</dbReference>
<dbReference type="AlphaFoldDB" id="A0A2T0X7L0"/>
<keyword evidence="1" id="KW-0436">Ligase</keyword>
<dbReference type="InterPro" id="IPR005148">
    <property type="entry name" value="Arg-tRNA-synth_N"/>
</dbReference>
<evidence type="ECO:0000313" key="4">
    <source>
        <dbReference type="Proteomes" id="UP000238801"/>
    </source>
</evidence>
<dbReference type="InterPro" id="IPR014729">
    <property type="entry name" value="Rossmann-like_a/b/a_fold"/>
</dbReference>
<protein>
    <submittedName>
        <fullName evidence="3">Arginyl-tRNA synthetase</fullName>
    </submittedName>
</protein>
<evidence type="ECO:0000256" key="1">
    <source>
        <dbReference type="RuleBase" id="RU363038"/>
    </source>
</evidence>
<keyword evidence="4" id="KW-1185">Reference proteome</keyword>